<evidence type="ECO:0000256" key="2">
    <source>
        <dbReference type="SAM" id="MobiDB-lite"/>
    </source>
</evidence>
<gene>
    <name evidence="3" type="ORF">GIB67_022244</name>
</gene>
<sequence length="630" mass="73374">MNALQYCPVQLNENVYEMMRICEVPDEPALELNHRYYNPKAKPLATPDKTSLFDCVARDYDELMEMHELEQRYCHMAGKNSQQLKDEYLEHTFVVRGAKKVSDLPLGSAEPVHTMEKIVDPLLERTETVSSPRKTLKYSSEEIECSRKTNSELEKSLSRARDSVTRIQQVLNKTEYERSQFKLNSEKTFKKLYDLHCRYAKIKVDRDEVLRKEEDRGILVQKQKELSCFNDPNDKAKCQSMLLTLTLHFEVEVDSERGLKEAYVKLLRDRGLVTDPTRVMFIAQEARNRHSLEEKKCYARAGVSIVWGDVEHLSDAFGFIYIEILRFFFNNKSLVNSKEATAREAKSISDMLLEDWGSFWLKWLLARGSSLMILTCRRLPKLSNSLLNRDRSECMKMNASIPFQNHTDRIYLADMLMLAFLCDIFVGWKLHPYYHIELLVALEREGNNVKELQFQVNELEAEISDVRARAPKYEHLDILEYQSKNDILRCVNTKQDEDLLRLNISYDSKRVECAGYENLISLIYHMDEFMTVLEAQNSIVCRAKRRVGDRCENEAYDSHEREMVAAISFVAAELKRLEAESHRIMVREGKKIVMGRMSEFMRQKLRRSDVRDMAGPSNADNVASDSSSKE</sequence>
<accession>A0A7J7M709</accession>
<keyword evidence="1" id="KW-0175">Coiled coil</keyword>
<protein>
    <submittedName>
        <fullName evidence="3">Uncharacterized protein</fullName>
    </submittedName>
</protein>
<keyword evidence="4" id="KW-1185">Reference proteome</keyword>
<dbReference type="Proteomes" id="UP000541444">
    <property type="component" value="Unassembled WGS sequence"/>
</dbReference>
<organism evidence="3 4">
    <name type="scientific">Kingdonia uniflora</name>
    <dbReference type="NCBI Taxonomy" id="39325"/>
    <lineage>
        <taxon>Eukaryota</taxon>
        <taxon>Viridiplantae</taxon>
        <taxon>Streptophyta</taxon>
        <taxon>Embryophyta</taxon>
        <taxon>Tracheophyta</taxon>
        <taxon>Spermatophyta</taxon>
        <taxon>Magnoliopsida</taxon>
        <taxon>Ranunculales</taxon>
        <taxon>Circaeasteraceae</taxon>
        <taxon>Kingdonia</taxon>
    </lineage>
</organism>
<evidence type="ECO:0000256" key="1">
    <source>
        <dbReference type="SAM" id="Coils"/>
    </source>
</evidence>
<feature type="region of interest" description="Disordered" evidence="2">
    <location>
        <begin position="609"/>
        <end position="630"/>
    </location>
</feature>
<evidence type="ECO:0000313" key="4">
    <source>
        <dbReference type="Proteomes" id="UP000541444"/>
    </source>
</evidence>
<dbReference type="AlphaFoldDB" id="A0A7J7M709"/>
<proteinExistence type="predicted"/>
<feature type="compositionally biased region" description="Low complexity" evidence="2">
    <location>
        <begin position="617"/>
        <end position="630"/>
    </location>
</feature>
<feature type="coiled-coil region" evidence="1">
    <location>
        <begin position="442"/>
        <end position="476"/>
    </location>
</feature>
<name>A0A7J7M709_9MAGN</name>
<comment type="caution">
    <text evidence="3">The sequence shown here is derived from an EMBL/GenBank/DDBJ whole genome shotgun (WGS) entry which is preliminary data.</text>
</comment>
<dbReference type="EMBL" id="JACGCM010001727">
    <property type="protein sequence ID" value="KAF6150632.1"/>
    <property type="molecule type" value="Genomic_DNA"/>
</dbReference>
<reference evidence="3 4" key="1">
    <citation type="journal article" date="2020" name="IScience">
        <title>Genome Sequencing of the Endangered Kingdonia uniflora (Circaeasteraceae, Ranunculales) Reveals Potential Mechanisms of Evolutionary Specialization.</title>
        <authorList>
            <person name="Sun Y."/>
            <person name="Deng T."/>
            <person name="Zhang A."/>
            <person name="Moore M.J."/>
            <person name="Landis J.B."/>
            <person name="Lin N."/>
            <person name="Zhang H."/>
            <person name="Zhang X."/>
            <person name="Huang J."/>
            <person name="Zhang X."/>
            <person name="Sun H."/>
            <person name="Wang H."/>
        </authorList>
    </citation>
    <scope>NUCLEOTIDE SEQUENCE [LARGE SCALE GENOMIC DNA]</scope>
    <source>
        <strain evidence="3">TB1705</strain>
        <tissue evidence="3">Leaf</tissue>
    </source>
</reference>
<evidence type="ECO:0000313" key="3">
    <source>
        <dbReference type="EMBL" id="KAF6150632.1"/>
    </source>
</evidence>